<sequence length="347" mass="39719">MFEQTGVFVCACRHGLVESVVEMRHSGERAKYPLATVDRIITVLGHSQAIGHDIACSFTKTLGNSSIGIKAQGLNMMLCVNAFHGHAHNRLCQLCYHPLYLQTLGLEDLETCERIFLALNSVARTVRFSSHFHWLQYIDLHFDQWDQDRYLDLSRFLYNNYKQALAIIQEYMPIVEEFKKSNNVTEADFEGWRSEELAYLTNLAQEPPEDLAKVTYIESLEVLKAAQASWNAVSTMNTFVTTFGAEDVNDAAHKKRNQAVVRAKIAERNAALRKYERAEEAVLDMERQMGITERWTEGSMAYKEGYAYLKNRRFIRAVEELERLVIQRLFELSKDNLAGTGTVTLSL</sequence>
<gene>
    <name evidence="1" type="ORF">NUW54_g8091</name>
</gene>
<accession>A0ACC1PGD3</accession>
<organism evidence="1 2">
    <name type="scientific">Trametes sanguinea</name>
    <dbReference type="NCBI Taxonomy" id="158606"/>
    <lineage>
        <taxon>Eukaryota</taxon>
        <taxon>Fungi</taxon>
        <taxon>Dikarya</taxon>
        <taxon>Basidiomycota</taxon>
        <taxon>Agaricomycotina</taxon>
        <taxon>Agaricomycetes</taxon>
        <taxon>Polyporales</taxon>
        <taxon>Polyporaceae</taxon>
        <taxon>Trametes</taxon>
    </lineage>
</organism>
<name>A0ACC1PGD3_9APHY</name>
<dbReference type="EMBL" id="JANSHE010002451">
    <property type="protein sequence ID" value="KAJ2991814.1"/>
    <property type="molecule type" value="Genomic_DNA"/>
</dbReference>
<comment type="caution">
    <text evidence="1">The sequence shown here is derived from an EMBL/GenBank/DDBJ whole genome shotgun (WGS) entry which is preliminary data.</text>
</comment>
<proteinExistence type="predicted"/>
<dbReference type="Proteomes" id="UP001144978">
    <property type="component" value="Unassembled WGS sequence"/>
</dbReference>
<evidence type="ECO:0000313" key="2">
    <source>
        <dbReference type="Proteomes" id="UP001144978"/>
    </source>
</evidence>
<protein>
    <submittedName>
        <fullName evidence="1">Uncharacterized protein</fullName>
    </submittedName>
</protein>
<reference evidence="1" key="1">
    <citation type="submission" date="2022-08" db="EMBL/GenBank/DDBJ databases">
        <title>Genome Sequence of Pycnoporus sanguineus.</title>
        <authorList>
            <person name="Buettner E."/>
        </authorList>
    </citation>
    <scope>NUCLEOTIDE SEQUENCE</scope>
    <source>
        <strain evidence="1">CG-C14</strain>
    </source>
</reference>
<evidence type="ECO:0000313" key="1">
    <source>
        <dbReference type="EMBL" id="KAJ2991814.1"/>
    </source>
</evidence>
<keyword evidence="2" id="KW-1185">Reference proteome</keyword>